<dbReference type="GO" id="GO:0005886">
    <property type="term" value="C:plasma membrane"/>
    <property type="evidence" value="ECO:0007669"/>
    <property type="project" value="TreeGrafter"/>
</dbReference>
<dbReference type="PANTHER" id="PTHR32502:SF3">
    <property type="entry name" value="D-GALACTOSAMINE-6-PHOSPHATE DEAMINASE AGAS-RELATED"/>
    <property type="match status" value="1"/>
</dbReference>
<evidence type="ECO:0000256" key="5">
    <source>
        <dbReference type="SAM" id="Phobius"/>
    </source>
</evidence>
<evidence type="ECO:0000256" key="4">
    <source>
        <dbReference type="ARBA" id="ARBA00029292"/>
    </source>
</evidence>
<dbReference type="CDD" id="cd05008">
    <property type="entry name" value="SIS_GlmS_GlmD_1"/>
    <property type="match status" value="1"/>
</dbReference>
<dbReference type="PROSITE" id="PS51464">
    <property type="entry name" value="SIS"/>
    <property type="match status" value="2"/>
</dbReference>
<sequence length="399" mass="43986">MFTKTQEALEALGAAITTKEIKQEPRLWQETMTFFDETRDSLDSFLKRVCKSANGNNVHVIFTGAGTSEYIGNTICPYLKKVGNRQCYLFESVASTDLVAAPDYYLAEEETVLLVSFARSGNSRESVAAVNLVNQLVPNSYHLTITCAKDGELAKKAQQDERSYLYLMPEDANDAGFAMTGSFTCMMLAALLIFDDANSIAQKEVYVTDMILAGQAVIDQERRLQELADLGFERLVYLGSAGLAKLTQEAQLKMLELTAGQVATLYESSMGFRHGPKSFINDRTLVIGFVNNDAYVRQYDLDMLEEIQADGIALKILALLQGGDINFSEDQFRLDTRHLLPEVYLAFPMILVAQTLALLTAVTLGNSPDTPSATGTVNRVVKGVTIHPYPTSSRQCNKA</sequence>
<proteinExistence type="inferred from homology"/>
<dbReference type="InterPro" id="IPR035464">
    <property type="entry name" value="SIS_AgaS"/>
</dbReference>
<dbReference type="Proteomes" id="UP000000564">
    <property type="component" value="Chromosome"/>
</dbReference>
<keyword evidence="5" id="KW-1133">Transmembrane helix</keyword>
<comment type="catalytic activity">
    <reaction evidence="4">
        <text>D-galactosamine 6-phosphate + H2O = D-tagatopyranose 1-phosphate + NH4(+)</text>
        <dbReference type="Rhea" id="RHEA:47680"/>
        <dbReference type="ChEBI" id="CHEBI:15377"/>
        <dbReference type="ChEBI" id="CHEBI:28938"/>
        <dbReference type="ChEBI" id="CHEBI:71674"/>
        <dbReference type="ChEBI" id="CHEBI:138150"/>
    </reaction>
</comment>
<dbReference type="GO" id="GO:0016853">
    <property type="term" value="F:isomerase activity"/>
    <property type="evidence" value="ECO:0007669"/>
    <property type="project" value="UniProtKB-KW"/>
</dbReference>
<dbReference type="InterPro" id="IPR035466">
    <property type="entry name" value="GlmS/AgaS_SIS"/>
</dbReference>
<dbReference type="GO" id="GO:0016787">
    <property type="term" value="F:hydrolase activity"/>
    <property type="evidence" value="ECO:0007669"/>
    <property type="project" value="UniProtKB-KW"/>
</dbReference>
<keyword evidence="5" id="KW-0812">Transmembrane</keyword>
<dbReference type="SUPFAM" id="SSF53697">
    <property type="entry name" value="SIS domain"/>
    <property type="match status" value="1"/>
</dbReference>
<dbReference type="GO" id="GO:0097367">
    <property type="term" value="F:carbohydrate derivative binding"/>
    <property type="evidence" value="ECO:0007669"/>
    <property type="project" value="InterPro"/>
</dbReference>
<dbReference type="GO" id="GO:0009401">
    <property type="term" value="P:phosphoenolpyruvate-dependent sugar phosphotransferase system"/>
    <property type="evidence" value="ECO:0007669"/>
    <property type="project" value="TreeGrafter"/>
</dbReference>
<evidence type="ECO:0000256" key="3">
    <source>
        <dbReference type="ARBA" id="ARBA00022801"/>
    </source>
</evidence>
<evidence type="ECO:0000256" key="2">
    <source>
        <dbReference type="ARBA" id="ARBA00022737"/>
    </source>
</evidence>
<dbReference type="RefSeq" id="WP_011054321.1">
    <property type="nucleotide sequence ID" value="NC_004070.1"/>
</dbReference>
<feature type="transmembrane region" description="Helical" evidence="5">
    <location>
        <begin position="343"/>
        <end position="364"/>
    </location>
</feature>
<protein>
    <submittedName>
        <fullName evidence="7">Putative tagatose-6-phosphate aldose/ketose isomerase</fullName>
    </submittedName>
</protein>
<evidence type="ECO:0000259" key="6">
    <source>
        <dbReference type="PROSITE" id="PS51464"/>
    </source>
</evidence>
<keyword evidence="5" id="KW-0472">Membrane</keyword>
<evidence type="ECO:0000313" key="8">
    <source>
        <dbReference type="Proteomes" id="UP000000564"/>
    </source>
</evidence>
<feature type="transmembrane region" description="Helical" evidence="5">
    <location>
        <begin position="175"/>
        <end position="194"/>
    </location>
</feature>
<keyword evidence="2" id="KW-0677">Repeat</keyword>
<dbReference type="PANTHER" id="PTHR32502">
    <property type="entry name" value="N-ACETYLGALACTOSAMINE PERMEASE II COMPONENT-RELATED"/>
    <property type="match status" value="1"/>
</dbReference>
<name>A0A0H2UUD0_STRP3</name>
<dbReference type="InterPro" id="IPR050303">
    <property type="entry name" value="GatZ_KbaZ_carbometab"/>
</dbReference>
<dbReference type="InterPro" id="IPR046348">
    <property type="entry name" value="SIS_dom_sf"/>
</dbReference>
<comment type="similarity">
    <text evidence="1">Belongs to the SIS family. AgaS subfamily.</text>
</comment>
<dbReference type="KEGG" id="spg:SpyM3_0468"/>
<dbReference type="CDD" id="cd05010">
    <property type="entry name" value="SIS_AgaS_like"/>
    <property type="match status" value="1"/>
</dbReference>
<gene>
    <name evidence="7" type="primary">agaS</name>
    <name evidence="7" type="ordered locus">SpyM3_0468</name>
</gene>
<dbReference type="EMBL" id="AE014074">
    <property type="protein sequence ID" value="AAM79075.1"/>
    <property type="molecule type" value="Genomic_DNA"/>
</dbReference>
<dbReference type="HOGENOM" id="CLU_012520_0_0_9"/>
<reference evidence="7 8" key="1">
    <citation type="journal article" date="2002" name="Proc. Natl. Acad. Sci. U.S.A.">
        <title>Genome sequence of a serotype M3 strain of group A Streptococcus: phage-encoded toxins, the high-virulence phenotype, and clone emergence.</title>
        <authorList>
            <person name="Beres S.B."/>
            <person name="Sylva G.L."/>
            <person name="Barbian K.D."/>
            <person name="Lei B."/>
            <person name="Hoff J.S."/>
            <person name="Mammarella N.D."/>
            <person name="Liu M.Y."/>
            <person name="Smoot J.C."/>
            <person name="Porcella S.F."/>
            <person name="Parkins L.D."/>
            <person name="Campbell D.S."/>
            <person name="Smith T.M."/>
            <person name="McCormick J.K."/>
            <person name="Leung D.Y."/>
            <person name="Schlievert P.M."/>
            <person name="Musser J.M."/>
        </authorList>
    </citation>
    <scope>NUCLEOTIDE SEQUENCE [LARGE SCALE GENOMIC DNA]</scope>
    <source>
        <strain evidence="8">ATCC BAA-595 / MGAS315</strain>
    </source>
</reference>
<feature type="domain" description="SIS" evidence="6">
    <location>
        <begin position="49"/>
        <end position="221"/>
    </location>
</feature>
<keyword evidence="7" id="KW-0413">Isomerase</keyword>
<keyword evidence="3" id="KW-0378">Hydrolase</keyword>
<feature type="domain" description="SIS" evidence="6">
    <location>
        <begin position="224"/>
        <end position="371"/>
    </location>
</feature>
<dbReference type="InterPro" id="IPR001347">
    <property type="entry name" value="SIS_dom"/>
</dbReference>
<evidence type="ECO:0000313" key="7">
    <source>
        <dbReference type="EMBL" id="AAM79075.1"/>
    </source>
</evidence>
<dbReference type="AlphaFoldDB" id="A0A0H2UUD0"/>
<dbReference type="Gene3D" id="3.40.50.10490">
    <property type="entry name" value="Glucose-6-phosphate isomerase like protein, domain 1"/>
    <property type="match status" value="2"/>
</dbReference>
<evidence type="ECO:0000256" key="1">
    <source>
        <dbReference type="ARBA" id="ARBA00007748"/>
    </source>
</evidence>
<accession>A0A0H2UUD0</accession>
<dbReference type="Pfam" id="PF01380">
    <property type="entry name" value="SIS"/>
    <property type="match status" value="1"/>
</dbReference>
<dbReference type="GO" id="GO:1901135">
    <property type="term" value="P:carbohydrate derivative metabolic process"/>
    <property type="evidence" value="ECO:0007669"/>
    <property type="project" value="InterPro"/>
</dbReference>
<organism evidence="7 8">
    <name type="scientific">Streptococcus pyogenes serotype M3 (strain ATCC BAA-595 / MGAS315)</name>
    <dbReference type="NCBI Taxonomy" id="198466"/>
    <lineage>
        <taxon>Bacteria</taxon>
        <taxon>Bacillati</taxon>
        <taxon>Bacillota</taxon>
        <taxon>Bacilli</taxon>
        <taxon>Lactobacillales</taxon>
        <taxon>Streptococcaceae</taxon>
        <taxon>Streptococcus</taxon>
    </lineage>
</organism>